<feature type="compositionally biased region" description="Polar residues" evidence="2">
    <location>
        <begin position="595"/>
        <end position="607"/>
    </location>
</feature>
<feature type="region of interest" description="Disordered" evidence="2">
    <location>
        <begin position="412"/>
        <end position="444"/>
    </location>
</feature>
<keyword evidence="3" id="KW-1133">Transmembrane helix</keyword>
<reference evidence="4" key="1">
    <citation type="journal article" date="2023" name="G3 (Bethesda)">
        <title>Whole genome assembly and annotation of the endangered Caribbean coral Acropora cervicornis.</title>
        <authorList>
            <person name="Selwyn J.D."/>
            <person name="Vollmer S.V."/>
        </authorList>
    </citation>
    <scope>NUCLEOTIDE SEQUENCE</scope>
    <source>
        <strain evidence="4">K2</strain>
    </source>
</reference>
<dbReference type="PANTHER" id="PTHR11328:SF28">
    <property type="entry name" value="MAJOR FACILITATOR SUPERFAMILY DOMAIN-CONTAINING PROTEIN 12"/>
    <property type="match status" value="1"/>
</dbReference>
<feature type="compositionally biased region" description="Basic and acidic residues" evidence="2">
    <location>
        <begin position="298"/>
        <end position="316"/>
    </location>
</feature>
<evidence type="ECO:0000256" key="2">
    <source>
        <dbReference type="SAM" id="MobiDB-lite"/>
    </source>
</evidence>
<dbReference type="SUPFAM" id="SSF103473">
    <property type="entry name" value="MFS general substrate transporter"/>
    <property type="match status" value="1"/>
</dbReference>
<dbReference type="GO" id="GO:0005886">
    <property type="term" value="C:plasma membrane"/>
    <property type="evidence" value="ECO:0007669"/>
    <property type="project" value="TreeGrafter"/>
</dbReference>
<dbReference type="InterPro" id="IPR036259">
    <property type="entry name" value="MFS_trans_sf"/>
</dbReference>
<dbReference type="InterPro" id="IPR039672">
    <property type="entry name" value="MFS_2"/>
</dbReference>
<dbReference type="AlphaFoldDB" id="A0AAD9QPM0"/>
<feature type="region of interest" description="Disordered" evidence="2">
    <location>
        <begin position="706"/>
        <end position="742"/>
    </location>
</feature>
<feature type="region of interest" description="Disordered" evidence="2">
    <location>
        <begin position="518"/>
        <end position="548"/>
    </location>
</feature>
<dbReference type="Gene3D" id="1.20.1250.20">
    <property type="entry name" value="MFS general substrate transporter like domains"/>
    <property type="match status" value="1"/>
</dbReference>
<feature type="transmembrane region" description="Helical" evidence="3">
    <location>
        <begin position="163"/>
        <end position="184"/>
    </location>
</feature>
<feature type="compositionally biased region" description="Polar residues" evidence="2">
    <location>
        <begin position="709"/>
        <end position="730"/>
    </location>
</feature>
<accession>A0AAD9QPM0</accession>
<feature type="transmembrane region" description="Helical" evidence="3">
    <location>
        <begin position="766"/>
        <end position="784"/>
    </location>
</feature>
<feature type="transmembrane region" description="Helical" evidence="3">
    <location>
        <begin position="125"/>
        <end position="151"/>
    </location>
</feature>
<sequence>IIGSSAESFMSLFQRLAYGLGNTFEDLSLQLFSSFRLVLFMNVLGLSAENSGWLILQKQLVHTILAPVCAILVDRVHIPLVSRKLGKKKTWHLIGTVLHAVIVPLFFAAHYVIPSERSERKMMIFFGILNVISGFSNTILEISHLSLVSVIAKDQIEAVELSAIRFGLSYVSGILSFVVAWVILGQDSQSQISKESSEDFMVLTAILVGVGIFSSMIFYLGTKEPTSSSPRMSLRKLSTFAAANSTRLTSFIPPGGLGEPMPDLAAGLDVVRKLSRLPRKVSRVSFCDGIRRTPTKCDENEGKMLPKETYSPKENQHCSSSSLSNNPTSNGVVNKGFYLSVLDLYSDGDTSHVGNESAVSAKTKSAPLSESEANGVPFINSGLNTNNEKRCSSRKNSRVTFNDEIQWTQTKCDTNEGQTFLREKEPPSENSSLSNDPYSTNDVNKGLSVSVLDLYSDDELNDRSHVSKEPVPINVSAVSVEAKTDPLPKTKADRFNIDRKRSLRLPQETRRVTFSDDMRWTPTKRDTKEEKKLIKEKESPKEILHSSSSYLLSDRNSTSVGDKGLSVSVLDVYSDEESNSPRQVSKEPKPIINVSDISLETKSTALSNIDKKGSNTSEGESRPSRKKARVSICDGIRWTPAKCDQNEEQTLLKEKKSPKDYLQSWSSSLSDDPNCTDVVNKNLPVRVLDLYSDDRPDDTSHVCREQAPINVSSVSPEITSDSSPETNVNSKPVVDSGGSETPVPRLAKEKTIRDWFYDPRLYIESIAYLPLIMSISATVSAILSKKLVQKIGSKVMVDK</sequence>
<feature type="region of interest" description="Disordered" evidence="2">
    <location>
        <begin position="574"/>
        <end position="629"/>
    </location>
</feature>
<gene>
    <name evidence="4" type="ORF">P5673_011004</name>
</gene>
<dbReference type="GO" id="GO:0008643">
    <property type="term" value="P:carbohydrate transport"/>
    <property type="evidence" value="ECO:0007669"/>
    <property type="project" value="InterPro"/>
</dbReference>
<dbReference type="EMBL" id="JARQWQ010000020">
    <property type="protein sequence ID" value="KAK2565092.1"/>
    <property type="molecule type" value="Genomic_DNA"/>
</dbReference>
<reference evidence="4" key="2">
    <citation type="journal article" date="2023" name="Science">
        <title>Genomic signatures of disease resistance in endangered staghorn corals.</title>
        <authorList>
            <person name="Vollmer S.V."/>
            <person name="Selwyn J.D."/>
            <person name="Despard B.A."/>
            <person name="Roesel C.L."/>
        </authorList>
    </citation>
    <scope>NUCLEOTIDE SEQUENCE</scope>
    <source>
        <strain evidence="4">K2</strain>
    </source>
</reference>
<feature type="transmembrane region" description="Helical" evidence="3">
    <location>
        <begin position="90"/>
        <end position="113"/>
    </location>
</feature>
<evidence type="ECO:0000256" key="1">
    <source>
        <dbReference type="ARBA" id="ARBA00008335"/>
    </source>
</evidence>
<name>A0AAD9QPM0_ACRCE</name>
<dbReference type="Proteomes" id="UP001249851">
    <property type="component" value="Unassembled WGS sequence"/>
</dbReference>
<feature type="non-terminal residue" evidence="4">
    <location>
        <position position="1"/>
    </location>
</feature>
<keyword evidence="3" id="KW-0812">Transmembrane</keyword>
<comment type="caution">
    <text evidence="4">The sequence shown here is derived from an EMBL/GenBank/DDBJ whole genome shotgun (WGS) entry which is preliminary data.</text>
</comment>
<feature type="compositionally biased region" description="Polar residues" evidence="2">
    <location>
        <begin position="428"/>
        <end position="443"/>
    </location>
</feature>
<dbReference type="Pfam" id="PF13347">
    <property type="entry name" value="MFS_2"/>
    <property type="match status" value="1"/>
</dbReference>
<organism evidence="4 5">
    <name type="scientific">Acropora cervicornis</name>
    <name type="common">Staghorn coral</name>
    <dbReference type="NCBI Taxonomy" id="6130"/>
    <lineage>
        <taxon>Eukaryota</taxon>
        <taxon>Metazoa</taxon>
        <taxon>Cnidaria</taxon>
        <taxon>Anthozoa</taxon>
        <taxon>Hexacorallia</taxon>
        <taxon>Scleractinia</taxon>
        <taxon>Astrocoeniina</taxon>
        <taxon>Acroporidae</taxon>
        <taxon>Acropora</taxon>
    </lineage>
</organism>
<feature type="region of interest" description="Disordered" evidence="2">
    <location>
        <begin position="298"/>
        <end position="326"/>
    </location>
</feature>
<dbReference type="PANTHER" id="PTHR11328">
    <property type="entry name" value="MAJOR FACILITATOR SUPERFAMILY DOMAIN-CONTAINING PROTEIN"/>
    <property type="match status" value="1"/>
</dbReference>
<feature type="transmembrane region" description="Helical" evidence="3">
    <location>
        <begin position="200"/>
        <end position="221"/>
    </location>
</feature>
<comment type="similarity">
    <text evidence="1">Belongs to the major facilitator superfamily.</text>
</comment>
<feature type="compositionally biased region" description="Basic and acidic residues" evidence="2">
    <location>
        <begin position="609"/>
        <end position="623"/>
    </location>
</feature>
<keyword evidence="3" id="KW-0472">Membrane</keyword>
<proteinExistence type="inferred from homology"/>
<dbReference type="GO" id="GO:0015293">
    <property type="term" value="F:symporter activity"/>
    <property type="evidence" value="ECO:0007669"/>
    <property type="project" value="InterPro"/>
</dbReference>
<evidence type="ECO:0000313" key="4">
    <source>
        <dbReference type="EMBL" id="KAK2565092.1"/>
    </source>
</evidence>
<feature type="compositionally biased region" description="Basic and acidic residues" evidence="2">
    <location>
        <begin position="518"/>
        <end position="544"/>
    </location>
</feature>
<keyword evidence="5" id="KW-1185">Reference proteome</keyword>
<evidence type="ECO:0000256" key="3">
    <source>
        <dbReference type="SAM" id="Phobius"/>
    </source>
</evidence>
<protein>
    <submittedName>
        <fullName evidence="4">Major facilitator superfamily domain-containing protein 12</fullName>
    </submittedName>
</protein>
<evidence type="ECO:0000313" key="5">
    <source>
        <dbReference type="Proteomes" id="UP001249851"/>
    </source>
</evidence>